<proteinExistence type="predicted"/>
<evidence type="ECO:0000313" key="1">
    <source>
        <dbReference type="EMBL" id="CAF1194846.1"/>
    </source>
</evidence>
<dbReference type="EMBL" id="CAJOBC010008351">
    <property type="protein sequence ID" value="CAF3959264.1"/>
    <property type="molecule type" value="Genomic_DNA"/>
</dbReference>
<dbReference type="Proteomes" id="UP000663829">
    <property type="component" value="Unassembled WGS sequence"/>
</dbReference>
<comment type="caution">
    <text evidence="1">The sequence shown here is derived from an EMBL/GenBank/DDBJ whole genome shotgun (WGS) entry which is preliminary data.</text>
</comment>
<dbReference type="Proteomes" id="UP000681722">
    <property type="component" value="Unassembled WGS sequence"/>
</dbReference>
<protein>
    <submittedName>
        <fullName evidence="1">Uncharacterized protein</fullName>
    </submittedName>
</protein>
<reference evidence="1" key="1">
    <citation type="submission" date="2021-02" db="EMBL/GenBank/DDBJ databases">
        <authorList>
            <person name="Nowell W R."/>
        </authorList>
    </citation>
    <scope>NUCLEOTIDE SEQUENCE</scope>
</reference>
<name>A0A814VS09_9BILA</name>
<dbReference type="EMBL" id="CAJNOQ010008350">
    <property type="protein sequence ID" value="CAF1194846.1"/>
    <property type="molecule type" value="Genomic_DNA"/>
</dbReference>
<keyword evidence="3" id="KW-1185">Reference proteome</keyword>
<gene>
    <name evidence="1" type="ORF">GPM918_LOCUS23403</name>
    <name evidence="2" type="ORF">SRO942_LOCUS23402</name>
</gene>
<accession>A0A814VS09</accession>
<evidence type="ECO:0000313" key="3">
    <source>
        <dbReference type="Proteomes" id="UP000663829"/>
    </source>
</evidence>
<evidence type="ECO:0000313" key="2">
    <source>
        <dbReference type="EMBL" id="CAF3959264.1"/>
    </source>
</evidence>
<dbReference type="AlphaFoldDB" id="A0A814VS09"/>
<dbReference type="OrthoDB" id="10029094at2759"/>
<organism evidence="1 3">
    <name type="scientific">Didymodactylos carnosus</name>
    <dbReference type="NCBI Taxonomy" id="1234261"/>
    <lineage>
        <taxon>Eukaryota</taxon>
        <taxon>Metazoa</taxon>
        <taxon>Spiralia</taxon>
        <taxon>Gnathifera</taxon>
        <taxon>Rotifera</taxon>
        <taxon>Eurotatoria</taxon>
        <taxon>Bdelloidea</taxon>
        <taxon>Philodinida</taxon>
        <taxon>Philodinidae</taxon>
        <taxon>Didymodactylos</taxon>
    </lineage>
</organism>
<sequence>MTGEPRTLYYDEVFQTYKKVVLDNFPGDVLAVLQMGGSDKLHGIEVLKPDETTYKRALATINPIRIRWLNPTSWLNPLKWTNNLNMRYDPGGYKKWKICMTMIEEEEKRRGMKYEFVVRTRPDLMIVKELPPLERWPTDRVLVSPYYECLQDLPPSYGEADEKFRKIDAFCGVKDYGLRV</sequence>